<comment type="caution">
    <text evidence="2">The sequence shown here is derived from an EMBL/GenBank/DDBJ whole genome shotgun (WGS) entry which is preliminary data.</text>
</comment>
<feature type="compositionally biased region" description="Basic and acidic residues" evidence="1">
    <location>
        <begin position="98"/>
        <end position="107"/>
    </location>
</feature>
<accession>A0AAW0H2K8</accession>
<reference evidence="2 3" key="1">
    <citation type="journal article" date="2023" name="bioRxiv">
        <title>Conserved and derived expression patterns and positive selection on dental genes reveal complex evolutionary context of ever-growing rodent molars.</title>
        <authorList>
            <person name="Calamari Z.T."/>
            <person name="Song A."/>
            <person name="Cohen E."/>
            <person name="Akter M."/>
            <person name="Roy R.D."/>
            <person name="Hallikas O."/>
            <person name="Christensen M.M."/>
            <person name="Li P."/>
            <person name="Marangoni P."/>
            <person name="Jernvall J."/>
            <person name="Klein O.D."/>
        </authorList>
    </citation>
    <scope>NUCLEOTIDE SEQUENCE [LARGE SCALE GENOMIC DNA]</scope>
    <source>
        <strain evidence="2">V071</strain>
    </source>
</reference>
<proteinExistence type="predicted"/>
<dbReference type="AlphaFoldDB" id="A0AAW0H2K8"/>
<gene>
    <name evidence="2" type="ORF">U0070_027565</name>
</gene>
<evidence type="ECO:0000256" key="1">
    <source>
        <dbReference type="SAM" id="MobiDB-lite"/>
    </source>
</evidence>
<name>A0AAW0H2K8_MYOGA</name>
<dbReference type="Proteomes" id="UP001488838">
    <property type="component" value="Unassembled WGS sequence"/>
</dbReference>
<feature type="region of interest" description="Disordered" evidence="1">
    <location>
        <begin position="94"/>
        <end position="123"/>
    </location>
</feature>
<feature type="non-terminal residue" evidence="2">
    <location>
        <position position="1"/>
    </location>
</feature>
<keyword evidence="3" id="KW-1185">Reference proteome</keyword>
<organism evidence="2 3">
    <name type="scientific">Myodes glareolus</name>
    <name type="common">Bank vole</name>
    <name type="synonym">Clethrionomys glareolus</name>
    <dbReference type="NCBI Taxonomy" id="447135"/>
    <lineage>
        <taxon>Eukaryota</taxon>
        <taxon>Metazoa</taxon>
        <taxon>Chordata</taxon>
        <taxon>Craniata</taxon>
        <taxon>Vertebrata</taxon>
        <taxon>Euteleostomi</taxon>
        <taxon>Mammalia</taxon>
        <taxon>Eutheria</taxon>
        <taxon>Euarchontoglires</taxon>
        <taxon>Glires</taxon>
        <taxon>Rodentia</taxon>
        <taxon>Myomorpha</taxon>
        <taxon>Muroidea</taxon>
        <taxon>Cricetidae</taxon>
        <taxon>Arvicolinae</taxon>
        <taxon>Myodes</taxon>
    </lineage>
</organism>
<evidence type="ECO:0000313" key="2">
    <source>
        <dbReference type="EMBL" id="KAK7796811.1"/>
    </source>
</evidence>
<dbReference type="EMBL" id="JBBHLL010001003">
    <property type="protein sequence ID" value="KAK7796811.1"/>
    <property type="molecule type" value="Genomic_DNA"/>
</dbReference>
<sequence>VAARDRPGTTAGSHVILACSSVAAPSLAALRLTKFPLGLEPLGSEAPTRDQLLSHLALPLLHLFFARRESLVPLGWPARLCRRLSSGRTCCAMEETDSEKKTEKENLGPRVEPPLGEPEGSLGWAMPNAAMKKKVRCGRYIRNMKKKVRSHSSGNLFLNCSNNLYGLLDSHPFIYCQIPFV</sequence>
<protein>
    <submittedName>
        <fullName evidence="2">Uncharacterized protein</fullName>
    </submittedName>
</protein>
<evidence type="ECO:0000313" key="3">
    <source>
        <dbReference type="Proteomes" id="UP001488838"/>
    </source>
</evidence>